<feature type="chain" id="PRO_5003655781" evidence="1">
    <location>
        <begin position="19"/>
        <end position="324"/>
    </location>
</feature>
<dbReference type="PANTHER" id="PTHR30535:SF7">
    <property type="entry name" value="IRON(III) DICITRATE-BINDING PROTEIN"/>
    <property type="match status" value="1"/>
</dbReference>
<protein>
    <submittedName>
        <fullName evidence="3">Periplasmic binding protein</fullName>
    </submittedName>
</protein>
<dbReference type="EMBL" id="CP001560">
    <property type="protein sequence ID" value="AFJ46829.1"/>
    <property type="molecule type" value="Genomic_DNA"/>
</dbReference>
<dbReference type="OrthoDB" id="9797850at2"/>
<dbReference type="AlphaFoldDB" id="I2B8H5"/>
<dbReference type="PANTHER" id="PTHR30535">
    <property type="entry name" value="VITAMIN B12-BINDING PROTEIN"/>
    <property type="match status" value="1"/>
</dbReference>
<evidence type="ECO:0000256" key="1">
    <source>
        <dbReference type="SAM" id="SignalP"/>
    </source>
</evidence>
<dbReference type="InterPro" id="IPR050902">
    <property type="entry name" value="ABC_Transporter_SBP"/>
</dbReference>
<dbReference type="PATRIC" id="fig|630626.3.peg.1677"/>
<dbReference type="eggNOG" id="COG0614">
    <property type="taxonomic scope" value="Bacteria"/>
</dbReference>
<dbReference type="SUPFAM" id="SSF53807">
    <property type="entry name" value="Helical backbone' metal receptor"/>
    <property type="match status" value="1"/>
</dbReference>
<name>I2B8H5_SHIBC</name>
<dbReference type="Gene3D" id="3.40.50.1980">
    <property type="entry name" value="Nitrogenase molybdenum iron protein domain"/>
    <property type="match status" value="2"/>
</dbReference>
<dbReference type="Proteomes" id="UP000001955">
    <property type="component" value="Chromosome"/>
</dbReference>
<dbReference type="InterPro" id="IPR002491">
    <property type="entry name" value="ABC_transptr_periplasmic_BD"/>
</dbReference>
<evidence type="ECO:0000313" key="3">
    <source>
        <dbReference type="EMBL" id="AFJ46829.1"/>
    </source>
</evidence>
<gene>
    <name evidence="3" type="ordered locus">EBL_c17350</name>
</gene>
<keyword evidence="1" id="KW-0732">Signal</keyword>
<feature type="signal peptide" evidence="1">
    <location>
        <begin position="1"/>
        <end position="18"/>
    </location>
</feature>
<dbReference type="STRING" id="630626.EBL_c17350"/>
<dbReference type="Pfam" id="PF01497">
    <property type="entry name" value="Peripla_BP_2"/>
    <property type="match status" value="1"/>
</dbReference>
<dbReference type="KEGG" id="ebt:EBL_c17350"/>
<evidence type="ECO:0000259" key="2">
    <source>
        <dbReference type="PROSITE" id="PS50983"/>
    </source>
</evidence>
<proteinExistence type="predicted"/>
<sequence length="324" mass="36478">MRGYLLTLFLCLVLPVTAGSQPLTLTNCDRPWHFTRPPVKVLVYTPPALENLLALDLGASVIAVVGDLPGRDTAPSPWQRAGQLPARYDAAPWSAEAILATRPDFIYSASYYWFNSPETPDRARLARWGIATWLSENACQGQQRKRQHPLHWEDLFDELRNIAAIYHVTPRAERLIRTLENKLAALRQSARCLPARRLMWWYSGLSVPYVAGNTGAPALLTRTVGSTNIFADEPRLWPEVSWEVVAARDPDVLILGDLRRGTPGDSAADKIAYLEHNPITATMRAVRQRRYIILPGYDLDPSARSLYALERLITQLHTLTTENF</sequence>
<reference evidence="3 4" key="1">
    <citation type="journal article" date="2012" name="J. Bacteriol.">
        <title>Complete genome sequence of the B12-producing Shimwellia blattae strain DSM 4481, isolated from a cockroach.</title>
        <authorList>
            <person name="Brzuszkiewicz E."/>
            <person name="Waschkowitz T."/>
            <person name="Wiezer A."/>
            <person name="Daniel R."/>
        </authorList>
    </citation>
    <scope>NUCLEOTIDE SEQUENCE [LARGE SCALE GENOMIC DNA]</scope>
    <source>
        <strain evidence="4">ATCC 29907 / DSM 4481 / JCM 1650 / NBRC 105725 / CDC 9005-74</strain>
    </source>
</reference>
<accession>I2B8H5</accession>
<keyword evidence="4" id="KW-1185">Reference proteome</keyword>
<evidence type="ECO:0000313" key="4">
    <source>
        <dbReference type="Proteomes" id="UP000001955"/>
    </source>
</evidence>
<dbReference type="HOGENOM" id="CLU_038034_7_3_6"/>
<feature type="domain" description="Fe/B12 periplasmic-binding" evidence="2">
    <location>
        <begin position="40"/>
        <end position="324"/>
    </location>
</feature>
<accession>K6W215</accession>
<dbReference type="PROSITE" id="PS50983">
    <property type="entry name" value="FE_B12_PBP"/>
    <property type="match status" value="1"/>
</dbReference>
<organism evidence="3 4">
    <name type="scientific">Shimwellia blattae (strain ATCC 29907 / DSM 4481 / JCM 1650 / NBRC 105725 / CDC 9005-74)</name>
    <name type="common">Escherichia blattae</name>
    <dbReference type="NCBI Taxonomy" id="630626"/>
    <lineage>
        <taxon>Bacteria</taxon>
        <taxon>Pseudomonadati</taxon>
        <taxon>Pseudomonadota</taxon>
        <taxon>Gammaproteobacteria</taxon>
        <taxon>Enterobacterales</taxon>
        <taxon>Enterobacteriaceae</taxon>
        <taxon>Shimwellia</taxon>
    </lineage>
</organism>